<dbReference type="Proteomes" id="UP001223144">
    <property type="component" value="Unassembled WGS sequence"/>
</dbReference>
<evidence type="ECO:0000256" key="7">
    <source>
        <dbReference type="SAM" id="SignalP"/>
    </source>
</evidence>
<keyword evidence="6" id="KW-1015">Disulfide bond</keyword>
<dbReference type="SUPFAM" id="SSF55399">
    <property type="entry name" value="Subtilisin inhibitor"/>
    <property type="match status" value="1"/>
</dbReference>
<proteinExistence type="inferred from homology"/>
<evidence type="ECO:0000313" key="10">
    <source>
        <dbReference type="Proteomes" id="UP001223144"/>
    </source>
</evidence>
<keyword evidence="4" id="KW-0646">Protease inhibitor</keyword>
<comment type="subcellular location">
    <subcellularLocation>
        <location evidence="1">Secreted</location>
    </subcellularLocation>
</comment>
<sequence length="166" mass="17143">MLRRLALTATASAAALTGVGIAVGPAAGAAAAAAAAQSPGPLSLGSLLSSPDRLTVTVERSGNRIGDGTYKLECGPVGGTHPAAERACARLDELARERKDPFAPVSKGSMCTHQYGGDATARITGTWRGQRVDARFSRANGCEIARWRNLEPVLPNARPNARPSGR</sequence>
<evidence type="ECO:0000256" key="1">
    <source>
        <dbReference type="ARBA" id="ARBA00004613"/>
    </source>
</evidence>
<feature type="chain" id="PRO_5045328928" evidence="7">
    <location>
        <begin position="23"/>
        <end position="166"/>
    </location>
</feature>
<keyword evidence="10" id="KW-1185">Reference proteome</keyword>
<comment type="caution">
    <text evidence="9">The sequence shown here is derived from an EMBL/GenBank/DDBJ whole genome shotgun (WGS) entry which is preliminary data.</text>
</comment>
<protein>
    <submittedName>
        <fullName evidence="9">SSI family serine proteinase inhibitor</fullName>
    </submittedName>
</protein>
<keyword evidence="5" id="KW-0722">Serine protease inhibitor</keyword>
<dbReference type="InterPro" id="IPR036819">
    <property type="entry name" value="Subtilisin_inhibitor-like_sf"/>
</dbReference>
<evidence type="ECO:0000256" key="4">
    <source>
        <dbReference type="ARBA" id="ARBA00022690"/>
    </source>
</evidence>
<evidence type="ECO:0000259" key="8">
    <source>
        <dbReference type="Pfam" id="PF00720"/>
    </source>
</evidence>
<dbReference type="RefSeq" id="WP_279926607.1">
    <property type="nucleotide sequence ID" value="NZ_JARWBG010000004.1"/>
</dbReference>
<gene>
    <name evidence="9" type="ORF">QCN29_05805</name>
</gene>
<evidence type="ECO:0000256" key="5">
    <source>
        <dbReference type="ARBA" id="ARBA00022900"/>
    </source>
</evidence>
<dbReference type="InterPro" id="IPR020054">
    <property type="entry name" value="Prot_inh_SSI_I16_CS"/>
</dbReference>
<organism evidence="9 10">
    <name type="scientific">Streptomyces chengmaiensis</name>
    <dbReference type="NCBI Taxonomy" id="3040919"/>
    <lineage>
        <taxon>Bacteria</taxon>
        <taxon>Bacillati</taxon>
        <taxon>Actinomycetota</taxon>
        <taxon>Actinomycetes</taxon>
        <taxon>Kitasatosporales</taxon>
        <taxon>Streptomycetaceae</taxon>
        <taxon>Streptomyces</taxon>
    </lineage>
</organism>
<keyword evidence="7" id="KW-0732">Signal</keyword>
<evidence type="ECO:0000256" key="6">
    <source>
        <dbReference type="ARBA" id="ARBA00023157"/>
    </source>
</evidence>
<evidence type="ECO:0000256" key="2">
    <source>
        <dbReference type="ARBA" id="ARBA00010472"/>
    </source>
</evidence>
<dbReference type="EMBL" id="JARWBG010000004">
    <property type="protein sequence ID" value="MDH2388310.1"/>
    <property type="molecule type" value="Genomic_DNA"/>
</dbReference>
<dbReference type="Pfam" id="PF00720">
    <property type="entry name" value="SSI"/>
    <property type="match status" value="1"/>
</dbReference>
<name>A0ABT6HI92_9ACTN</name>
<feature type="domain" description="Subtilisin inhibitor" evidence="8">
    <location>
        <begin position="66"/>
        <end position="134"/>
    </location>
</feature>
<comment type="similarity">
    <text evidence="2">Belongs to the protease inhibitor I16 (SSI) family.</text>
</comment>
<dbReference type="Gene3D" id="3.30.350.10">
    <property type="entry name" value="Subtilisin inhibitor-like"/>
    <property type="match status" value="1"/>
</dbReference>
<accession>A0ABT6HI92</accession>
<evidence type="ECO:0000256" key="3">
    <source>
        <dbReference type="ARBA" id="ARBA00022525"/>
    </source>
</evidence>
<evidence type="ECO:0000313" key="9">
    <source>
        <dbReference type="EMBL" id="MDH2388310.1"/>
    </source>
</evidence>
<dbReference type="InterPro" id="IPR023549">
    <property type="entry name" value="Subtilisin_inhibitor"/>
</dbReference>
<reference evidence="9 10" key="1">
    <citation type="submission" date="2023-04" db="EMBL/GenBank/DDBJ databases">
        <title>Streptomyces chengmaiensis sp. nov. isolated from the stem of mangrove plant in Hainan.</title>
        <authorList>
            <person name="Huang X."/>
            <person name="Zhou S."/>
            <person name="Chu X."/>
            <person name="Xie Y."/>
            <person name="Lin Y."/>
        </authorList>
    </citation>
    <scope>NUCLEOTIDE SEQUENCE [LARGE SCALE GENOMIC DNA]</scope>
    <source>
        <strain evidence="9 10">HNM0663</strain>
    </source>
</reference>
<keyword evidence="3" id="KW-0964">Secreted</keyword>
<dbReference type="PROSITE" id="PS00999">
    <property type="entry name" value="SSI"/>
    <property type="match status" value="1"/>
</dbReference>
<feature type="signal peptide" evidence="7">
    <location>
        <begin position="1"/>
        <end position="22"/>
    </location>
</feature>